<dbReference type="GO" id="GO:0000978">
    <property type="term" value="F:RNA polymerase II cis-regulatory region sequence-specific DNA binding"/>
    <property type="evidence" value="ECO:0007669"/>
    <property type="project" value="TreeGrafter"/>
</dbReference>
<protein>
    <submittedName>
        <fullName evidence="8">Uncharacterized protein</fullName>
    </submittedName>
</protein>
<organism evidence="8 9">
    <name type="scientific">Rhizoctonia solani</name>
    <dbReference type="NCBI Taxonomy" id="456999"/>
    <lineage>
        <taxon>Eukaryota</taxon>
        <taxon>Fungi</taxon>
        <taxon>Dikarya</taxon>
        <taxon>Basidiomycota</taxon>
        <taxon>Agaricomycotina</taxon>
        <taxon>Agaricomycetes</taxon>
        <taxon>Cantharellales</taxon>
        <taxon>Ceratobasidiaceae</taxon>
        <taxon>Rhizoctonia</taxon>
    </lineage>
</organism>
<keyword evidence="4" id="KW-0238">DNA-binding</keyword>
<feature type="region of interest" description="Disordered" evidence="7">
    <location>
        <begin position="1031"/>
        <end position="1055"/>
    </location>
</feature>
<dbReference type="GO" id="GO:0019185">
    <property type="term" value="C:snRNA-activating protein complex"/>
    <property type="evidence" value="ECO:0007669"/>
    <property type="project" value="TreeGrafter"/>
</dbReference>
<proteinExistence type="inferred from homology"/>
<accession>A0A8H2WAW5</accession>
<feature type="compositionally biased region" description="Polar residues" evidence="7">
    <location>
        <begin position="10"/>
        <end position="24"/>
    </location>
</feature>
<keyword evidence="5" id="KW-0804">Transcription</keyword>
<evidence type="ECO:0000256" key="1">
    <source>
        <dbReference type="ARBA" id="ARBA00004123"/>
    </source>
</evidence>
<evidence type="ECO:0000256" key="6">
    <source>
        <dbReference type="ARBA" id="ARBA00023242"/>
    </source>
</evidence>
<feature type="region of interest" description="Disordered" evidence="7">
    <location>
        <begin position="202"/>
        <end position="257"/>
    </location>
</feature>
<dbReference type="GO" id="GO:0042796">
    <property type="term" value="P:snRNA transcription by RNA polymerase III"/>
    <property type="evidence" value="ECO:0007669"/>
    <property type="project" value="TreeGrafter"/>
</dbReference>
<gene>
    <name evidence="8" type="ORF">RDB_LOCUS15228</name>
</gene>
<dbReference type="Proteomes" id="UP000663846">
    <property type="component" value="Unassembled WGS sequence"/>
</dbReference>
<name>A0A8H2WAW5_9AGAM</name>
<evidence type="ECO:0000256" key="7">
    <source>
        <dbReference type="SAM" id="MobiDB-lite"/>
    </source>
</evidence>
<evidence type="ECO:0000256" key="2">
    <source>
        <dbReference type="ARBA" id="ARBA00010410"/>
    </source>
</evidence>
<feature type="region of interest" description="Disordered" evidence="7">
    <location>
        <begin position="803"/>
        <end position="876"/>
    </location>
</feature>
<dbReference type="GO" id="GO:0005634">
    <property type="term" value="C:nucleus"/>
    <property type="evidence" value="ECO:0007669"/>
    <property type="project" value="UniProtKB-SubCell"/>
</dbReference>
<sequence>MDVDMHIGISTDNETPMETGQANGESAAMNAPEAPTSDGQSNIPLASEPSIPMSAVVNGFTSQIPMSFSDQMVPLSSDSLVPSDNNPLPYLFPNTVPVDSIPTRRTQWMPDFTFGPASEPIDIPAFLSGVQEALGMEQNLQQTGGGLRNWVRPEHVAGWSELQALGLEEIKMLQEAYITSDPARLDLVKEIHNQSTLAALGHTTESIKLPPEKRDRKRKVSGKTGVMGGDDPGNEAPRGQRDDGTSGGAQEEGSWGLGDEIGVLNTDVRGVAGGANAGVSPSTMASEATPGPAPAPITAYSRGGRSRKGKARADAGETVSDPALLELGDMLGGLKLHSWRLTDAAKHYIRKPRSSDVNVLTEVRPSAIPFVLPESLVDGRREHSSPSDMSLQGPATQRSAHALIELSILTPAPHPPHTPRHTLSLALLNSQTLEDISEALICANRWIPRSINDSGVPSGACIVIEGTVYGDGEGDGDGKDYADKVTEYLAALKAQANTPTGLGKKERDAIMILDEQLKIGMPMLNTRLDSIRWKLHKPYWFMHDGGCVHWIVVSSISVLHPHDPQLPTPEKSSNWPYTTALSPLPHRALCRVCSRVPAVLAVSGDSRLVLTLCLDTGTMSPSETTPPRLPRIQQLGFSHDVSTHGNLHHPSSHPWHGPNWSQSHLDHSQAAVCAPEHVITVYMEDMRDNSQSVEPTMAEIPMSVRIDPASNAWCIAGNDLAVRLQQTPSRIDGDAKLCTMRGRYKHCFARIASSEVERYWIPVELKLAQDKSLEITIEPNPAPSTRPPSLPPAERLLELGKRGTETRPGHQSLPIAKRSITNSAPSSPPTQSTTPPPTPGPSRAGDIHGWRMSDFSQSSASTSSCASPQIQAEPPQAHVNIMAKSKSTKPKESKPEVNAAIIGWLRHQFNVQDPQSYNSFLQSKGKSLPIEDLLRGYRYVANLIAQYNDTRTPSGLKGAPDRKISKANIFAALGRQTSWGSDTETTLALYELYGPGKEREDPRIVAIMNGKCSGSKEGSVGFLHTLKEVDREFSSKHSGGPNQYSRRPSDASSSR</sequence>
<dbReference type="InterPro" id="IPR022042">
    <property type="entry name" value="snRNA-activating_su3"/>
</dbReference>
<reference evidence="8" key="1">
    <citation type="submission" date="2021-01" db="EMBL/GenBank/DDBJ databases">
        <authorList>
            <person name="Kaushik A."/>
        </authorList>
    </citation>
    <scope>NUCLEOTIDE SEQUENCE</scope>
    <source>
        <strain evidence="8">AG1-1C</strain>
    </source>
</reference>
<evidence type="ECO:0000256" key="3">
    <source>
        <dbReference type="ARBA" id="ARBA00023015"/>
    </source>
</evidence>
<feature type="compositionally biased region" description="Low complexity" evidence="7">
    <location>
        <begin position="821"/>
        <end position="833"/>
    </location>
</feature>
<feature type="compositionally biased region" description="Polar residues" evidence="7">
    <location>
        <begin position="1036"/>
        <end position="1055"/>
    </location>
</feature>
<feature type="region of interest" description="Disordered" evidence="7">
    <location>
        <begin position="274"/>
        <end position="315"/>
    </location>
</feature>
<dbReference type="AlphaFoldDB" id="A0A8H2WAW5"/>
<evidence type="ECO:0000256" key="5">
    <source>
        <dbReference type="ARBA" id="ARBA00023163"/>
    </source>
</evidence>
<dbReference type="Pfam" id="PF12251">
    <property type="entry name" value="SNAPC3"/>
    <property type="match status" value="1"/>
</dbReference>
<feature type="compositionally biased region" description="Low complexity" evidence="7">
    <location>
        <begin position="853"/>
        <end position="867"/>
    </location>
</feature>
<dbReference type="GO" id="GO:0042795">
    <property type="term" value="P:snRNA transcription by RNA polymerase II"/>
    <property type="evidence" value="ECO:0007669"/>
    <property type="project" value="TreeGrafter"/>
</dbReference>
<evidence type="ECO:0000256" key="4">
    <source>
        <dbReference type="ARBA" id="ARBA00023125"/>
    </source>
</evidence>
<keyword evidence="3" id="KW-0805">Transcription regulation</keyword>
<evidence type="ECO:0000313" key="8">
    <source>
        <dbReference type="EMBL" id="CAE6357085.1"/>
    </source>
</evidence>
<dbReference type="GO" id="GO:0001006">
    <property type="term" value="F:RNA polymerase III type 3 promoter sequence-specific DNA binding"/>
    <property type="evidence" value="ECO:0007669"/>
    <property type="project" value="TreeGrafter"/>
</dbReference>
<feature type="region of interest" description="Disordered" evidence="7">
    <location>
        <begin position="1"/>
        <end position="48"/>
    </location>
</feature>
<dbReference type="EMBL" id="CAJMWS010000078">
    <property type="protein sequence ID" value="CAE6357085.1"/>
    <property type="molecule type" value="Genomic_DNA"/>
</dbReference>
<dbReference type="PANTHER" id="PTHR13421:SF16">
    <property type="entry name" value="SNRNA-ACTIVATING PROTEIN COMPLEX SUBUNIT 3"/>
    <property type="match status" value="1"/>
</dbReference>
<comment type="caution">
    <text evidence="8">The sequence shown here is derived from an EMBL/GenBank/DDBJ whole genome shotgun (WGS) entry which is preliminary data.</text>
</comment>
<keyword evidence="6" id="KW-0539">Nucleus</keyword>
<dbReference type="GO" id="GO:0003681">
    <property type="term" value="F:bent DNA binding"/>
    <property type="evidence" value="ECO:0007669"/>
    <property type="project" value="TreeGrafter"/>
</dbReference>
<dbReference type="GO" id="GO:0001046">
    <property type="term" value="F:core promoter sequence-specific DNA binding"/>
    <property type="evidence" value="ECO:0007669"/>
    <property type="project" value="TreeGrafter"/>
</dbReference>
<comment type="similarity">
    <text evidence="2">Belongs to the SNAPC3/SRD2 family.</text>
</comment>
<dbReference type="PANTHER" id="PTHR13421">
    <property type="entry name" value="SNRNA-ACTIVATING PROTEIN COMPLEX SUBUNIT 3"/>
    <property type="match status" value="1"/>
</dbReference>
<comment type="subcellular location">
    <subcellularLocation>
        <location evidence="1">Nucleus</location>
    </subcellularLocation>
</comment>
<evidence type="ECO:0000313" key="9">
    <source>
        <dbReference type="Proteomes" id="UP000663846"/>
    </source>
</evidence>